<protein>
    <submittedName>
        <fullName evidence="1">MilH</fullName>
    </submittedName>
</protein>
<accession>H9BDW7</accession>
<evidence type="ECO:0000313" key="1">
    <source>
        <dbReference type="EMBL" id="AFD20748.1"/>
    </source>
</evidence>
<organism evidence="1">
    <name type="scientific">Streptomyces rimofaciens</name>
    <dbReference type="NCBI Taxonomy" id="504097"/>
    <lineage>
        <taxon>Bacteria</taxon>
        <taxon>Bacillati</taxon>
        <taxon>Actinomycetota</taxon>
        <taxon>Actinomycetes</taxon>
        <taxon>Kitasatosporales</taxon>
        <taxon>Streptomycetaceae</taxon>
        <taxon>Streptomyces</taxon>
    </lineage>
</organism>
<reference evidence="1" key="1">
    <citation type="submission" date="2011-11" db="EMBL/GenBank/DDBJ databases">
        <title>Identification and Characterization of Mildiomycin Biosynthesis Gene Cluster in Streptoveticillum remofaciens ZJU5119, and Biochemical Characterization and in vitro Assay of MilC, a Hydroxymethylcytosylglucuronic Acid Synthetase in the Biosynthesis of Mildiomycin.</title>
        <authorList>
            <person name="Wu J."/>
            <person name="Li L."/>
            <person name="He X."/>
        </authorList>
    </citation>
    <scope>NUCLEOTIDE SEQUENCE</scope>
    <source>
        <strain evidence="1">ZJU5119</strain>
    </source>
</reference>
<name>H9BDW7_9ACTN</name>
<sequence length="740" mass="77306">MILRTDHVDAYLSAVSAILDEPGRAGAGVPVLCRPGSPLDVLVTRWSALLGHAGPRARSDRPGRAVVAVGDDPVVSAAARLLAVLTGRTALAVADVKELPALWERHDLVSTALVGIGTGFDVPGVEPSAFWRLDATDATLGILTGRDRESLTWFVAKSLLTSTVPGDAQTLLLPDRKPREDTASAGVGAGGVEVLYGAAAEEALPALAEDERVRALIAVEAHGRADHLGVRDGIICGDRLAHLGRSSEPEGIGRVPQCAFGHGCFKPGARVAISRMPAQSLFLHSCTSSHTEADMYEKSFLLGLAALEGPARHVLGTVRPMHDGGHEVGLVSALTAAGASAGEVTRLLNASYHQHRGEPAPYLLLGDPELPFADGPVGGPDAGPAVELDASAGALPLGGRRTAVLGSGPGVLVVGDATGDEDGDGPGLPAGVGALTVRRGDRTDVVAWSTEGPLPEGALPLVRREGGAVAADGGAEELHARWDHVDHGIASGGALGLLPKDLTGRLQELRDLAAAVGTADRDARFFPGRLGAVRRAAARLDQRIRDADRALMHALLGRNGKPFDADDRLESAFVPLESQYGRQVCWCGRDAVVSRLRPRLGAREVRRKYNCMQCGDYAQVAVDGVDVRWEAPEFVASGGELEHSFRIANPLPHPVTGVLALSVSPWYGGDVSFRPGIATFSVAPGGTCRVGVTMRAAGLKPHRYTVDATVVSHLRINAYRKFVQVRPAGPVGPSDEDGAL</sequence>
<dbReference type="AlphaFoldDB" id="H9BDW7"/>
<proteinExistence type="predicted"/>
<dbReference type="SMR" id="H9BDW7"/>
<dbReference type="EMBL" id="JN999998">
    <property type="protein sequence ID" value="AFD20748.1"/>
    <property type="molecule type" value="Genomic_DNA"/>
</dbReference>
<gene>
    <name evidence="1" type="primary">milH</name>
</gene>